<feature type="domain" description="DUF6604" evidence="2">
    <location>
        <begin position="14"/>
        <end position="63"/>
    </location>
</feature>
<feature type="compositionally biased region" description="Polar residues" evidence="1">
    <location>
        <begin position="40"/>
        <end position="79"/>
    </location>
</feature>
<evidence type="ECO:0000313" key="4">
    <source>
        <dbReference type="Proteomes" id="UP001430848"/>
    </source>
</evidence>
<dbReference type="Proteomes" id="UP001430848">
    <property type="component" value="Unassembled WGS sequence"/>
</dbReference>
<evidence type="ECO:0000256" key="1">
    <source>
        <dbReference type="SAM" id="MobiDB-lite"/>
    </source>
</evidence>
<gene>
    <name evidence="3" type="ORF">SLS63_009942</name>
</gene>
<feature type="domain" description="DUF6604" evidence="2">
    <location>
        <begin position="72"/>
        <end position="329"/>
    </location>
</feature>
<dbReference type="PANTHER" id="PTHR38795:SF1">
    <property type="entry name" value="DUF6604 DOMAIN-CONTAINING PROTEIN"/>
    <property type="match status" value="1"/>
</dbReference>
<dbReference type="Pfam" id="PF20253">
    <property type="entry name" value="DUF6604"/>
    <property type="match status" value="2"/>
</dbReference>
<accession>A0ABR1NY97</accession>
<evidence type="ECO:0000259" key="2">
    <source>
        <dbReference type="Pfam" id="PF20253"/>
    </source>
</evidence>
<evidence type="ECO:0000313" key="3">
    <source>
        <dbReference type="EMBL" id="KAK7720270.1"/>
    </source>
</evidence>
<feature type="region of interest" description="Disordered" evidence="1">
    <location>
        <begin position="33"/>
        <end position="110"/>
    </location>
</feature>
<keyword evidence="4" id="KW-1185">Reference proteome</keyword>
<feature type="region of interest" description="Disordered" evidence="1">
    <location>
        <begin position="236"/>
        <end position="255"/>
    </location>
</feature>
<comment type="caution">
    <text evidence="3">The sequence shown here is derived from an EMBL/GenBank/DDBJ whole genome shotgun (WGS) entry which is preliminary data.</text>
</comment>
<dbReference type="PANTHER" id="PTHR38795">
    <property type="entry name" value="DUF6604 DOMAIN-CONTAINING PROTEIN"/>
    <property type="match status" value="1"/>
</dbReference>
<name>A0ABR1NY97_DIAER</name>
<dbReference type="InterPro" id="IPR046539">
    <property type="entry name" value="DUF6604"/>
</dbReference>
<feature type="compositionally biased region" description="Low complexity" evidence="1">
    <location>
        <begin position="91"/>
        <end position="101"/>
    </location>
</feature>
<dbReference type="EMBL" id="JAKNSF020000077">
    <property type="protein sequence ID" value="KAK7720270.1"/>
    <property type="molecule type" value="Genomic_DNA"/>
</dbReference>
<sequence>MASLPSVSDASYWQYKEDTSYVLKWIEQTAKSCGWKRQQTKQTTSAPSSGNSNTQSRTKTNVPTNPTTGTKMATSSGSSGRLKGKDRKAAKQQAAAEIAAANEKKKKDDDERGVVVTALEILQQANLISARLTQSDSSAYRPPSSVIHALGRAIKLRQSFSNWFETTCPHDRKSNSAHRYFIKVLEKIADLFLQATGTTTVKSDEFDTGDAEAGPGKAVNQNRYESLLEQAVQDVQDEPEDGPVQPTKSFGPSIKEEATTSGRKYHMEVKDSQENAFMVFTLFTGLHKIKAEIKSLWERCFKDGNDMIIATVITAQALAFVQRSEDRIMSILEDTKFQQVFLGQDDQGNCAWSFPGTYCRILSTLRDPTDIEAVLRFEDSSHSSGNEGEAVSMNDLTFAFSARRLSKLTDVDKTPWIACCDPLLLQFEHNPRALLNADVEKVLERDRGLCCTLVELSNLNYVLPTQNPPRVYTEDDRQAESVRKDPILGSLHPVWTRKEINLTSVFAAEIMLDIKEICNAFPASRSSYDDMFDSYMNLLDLKMQKVPDEKELFPICKEGSPLARGAGCDGWEDKVLGILMKVFCILPVHNTALNSRAETFCSVPVRSADGIDFAINVPWREEFDVDCKKSVEFYKGLDPLALKYSTEEYQRNRLFKFVFIWTGPFYLVDNYPIFTTSREAFMQTLTELAGIEILNVNKHGIGAMAHLYNASRQLGLGNLRWPAMDRIIDLHKVALFAGDLPTTPAAMLKSFSHRYWGPKGRMSRKEKTRRMNRAITLMKPSAMTQAYNEHWDTTGRIPFWYTLESNALAAAAEKKAGKKKPVSPSPSFIESIPVIEEYLAKQLQDVRVDYIEVDRVGEDFSKSLHKHAREIFLKQGNRVIPDEADDRWSDIDFVSESFEQEAQLHEAMSKCGGNPSKLPVQDCDYLQDSINCLASSLRATGIGGCQDPTDGEAVNMPTSLTRFRIRGSDDLPDMRRLVLVSHCSCCHRKHYF</sequence>
<organism evidence="3 4">
    <name type="scientific">Diaporthe eres</name>
    <name type="common">Phomopsis oblonga</name>
    <dbReference type="NCBI Taxonomy" id="83184"/>
    <lineage>
        <taxon>Eukaryota</taxon>
        <taxon>Fungi</taxon>
        <taxon>Dikarya</taxon>
        <taxon>Ascomycota</taxon>
        <taxon>Pezizomycotina</taxon>
        <taxon>Sordariomycetes</taxon>
        <taxon>Sordariomycetidae</taxon>
        <taxon>Diaporthales</taxon>
        <taxon>Diaporthaceae</taxon>
        <taxon>Diaporthe</taxon>
        <taxon>Diaporthe eres species complex</taxon>
    </lineage>
</organism>
<protein>
    <recommendedName>
        <fullName evidence="2">DUF6604 domain-containing protein</fullName>
    </recommendedName>
</protein>
<proteinExistence type="predicted"/>
<reference evidence="3 4" key="1">
    <citation type="submission" date="2024-02" db="EMBL/GenBank/DDBJ databases">
        <title>De novo assembly and annotation of 12 fungi associated with fruit tree decline syndrome in Ontario, Canada.</title>
        <authorList>
            <person name="Sulman M."/>
            <person name="Ellouze W."/>
            <person name="Ilyukhin E."/>
        </authorList>
    </citation>
    <scope>NUCLEOTIDE SEQUENCE [LARGE SCALE GENOMIC DNA]</scope>
    <source>
        <strain evidence="3 4">M169</strain>
    </source>
</reference>